<dbReference type="PANTHER" id="PTHR33909:SF1">
    <property type="entry name" value="SEC TRANSLOCON ACCESSORY COMPLEX SUBUNIT YAJC"/>
    <property type="match status" value="1"/>
</dbReference>
<evidence type="ECO:0000256" key="3">
    <source>
        <dbReference type="ARBA" id="ARBA00022448"/>
    </source>
</evidence>
<evidence type="ECO:0000256" key="10">
    <source>
        <dbReference type="SAM" id="Phobius"/>
    </source>
</evidence>
<comment type="subcellular location">
    <subcellularLocation>
        <location evidence="1">Cell membrane</location>
        <topology evidence="1">Single-pass membrane protein</topology>
    </subcellularLocation>
</comment>
<dbReference type="Proteomes" id="UP000606193">
    <property type="component" value="Unassembled WGS sequence"/>
</dbReference>
<keyword evidence="9 10" id="KW-0472">Membrane</keyword>
<dbReference type="EMBL" id="JACRSX010000002">
    <property type="protein sequence ID" value="MBC8561449.1"/>
    <property type="molecule type" value="Genomic_DNA"/>
</dbReference>
<keyword evidence="5 10" id="KW-0812">Transmembrane</keyword>
<evidence type="ECO:0000256" key="8">
    <source>
        <dbReference type="ARBA" id="ARBA00023010"/>
    </source>
</evidence>
<dbReference type="RefSeq" id="WP_022465270.1">
    <property type="nucleotide sequence ID" value="NZ_JACRSX010000002.1"/>
</dbReference>
<proteinExistence type="inferred from homology"/>
<comment type="caution">
    <text evidence="11">The sequence shown here is derived from an EMBL/GenBank/DDBJ whole genome shotgun (WGS) entry which is preliminary data.</text>
</comment>
<gene>
    <name evidence="11" type="primary">yajC</name>
    <name evidence="11" type="ORF">H8704_02175</name>
</gene>
<dbReference type="Pfam" id="PF02699">
    <property type="entry name" value="YajC"/>
    <property type="match status" value="1"/>
</dbReference>
<dbReference type="PANTHER" id="PTHR33909">
    <property type="entry name" value="SEC TRANSLOCON ACCESSORY COMPLEX SUBUNIT YAJC"/>
    <property type="match status" value="1"/>
</dbReference>
<evidence type="ECO:0000256" key="2">
    <source>
        <dbReference type="ARBA" id="ARBA00006742"/>
    </source>
</evidence>
<keyword evidence="6" id="KW-0653">Protein transport</keyword>
<keyword evidence="12" id="KW-1185">Reference proteome</keyword>
<keyword evidence="4" id="KW-1003">Cell membrane</keyword>
<keyword evidence="7 10" id="KW-1133">Transmembrane helix</keyword>
<dbReference type="SMART" id="SM01323">
    <property type="entry name" value="YajC"/>
    <property type="match status" value="1"/>
</dbReference>
<evidence type="ECO:0000256" key="1">
    <source>
        <dbReference type="ARBA" id="ARBA00004162"/>
    </source>
</evidence>
<accession>A0ABR7MYI5</accession>
<protein>
    <submittedName>
        <fullName evidence="11">Preprotein translocase subunit YajC</fullName>
    </submittedName>
</protein>
<evidence type="ECO:0000256" key="9">
    <source>
        <dbReference type="ARBA" id="ARBA00023136"/>
    </source>
</evidence>
<evidence type="ECO:0000256" key="7">
    <source>
        <dbReference type="ARBA" id="ARBA00022989"/>
    </source>
</evidence>
<name>A0ABR7MYI5_9FIRM</name>
<evidence type="ECO:0000313" key="12">
    <source>
        <dbReference type="Proteomes" id="UP000606193"/>
    </source>
</evidence>
<evidence type="ECO:0000256" key="4">
    <source>
        <dbReference type="ARBA" id="ARBA00022475"/>
    </source>
</evidence>
<feature type="transmembrane region" description="Helical" evidence="10">
    <location>
        <begin position="20"/>
        <end position="39"/>
    </location>
</feature>
<keyword evidence="3" id="KW-0813">Transport</keyword>
<dbReference type="InterPro" id="IPR003849">
    <property type="entry name" value="Preprotein_translocase_YajC"/>
</dbReference>
<sequence length="110" mass="12133">MNAISVLASANGQASTTQGILSMVVIYAAIIGIFWFFAIRPQKKQQKEHDTLLTTLEVGDSVLTTSGFFGVVIDIMDEVVIVEFGNNKNCRIPMKKENIVEIDKQGNENK</sequence>
<comment type="similarity">
    <text evidence="2">Belongs to the YajC family.</text>
</comment>
<keyword evidence="8" id="KW-0811">Translocation</keyword>
<evidence type="ECO:0000256" key="5">
    <source>
        <dbReference type="ARBA" id="ARBA00022692"/>
    </source>
</evidence>
<reference evidence="11 12" key="1">
    <citation type="submission" date="2020-08" db="EMBL/GenBank/DDBJ databases">
        <title>Genome public.</title>
        <authorList>
            <person name="Liu C."/>
            <person name="Sun Q."/>
        </authorList>
    </citation>
    <scope>NUCLEOTIDE SEQUENCE [LARGE SCALE GENOMIC DNA]</scope>
    <source>
        <strain evidence="11 12">NSJ-37</strain>
    </source>
</reference>
<evidence type="ECO:0000256" key="6">
    <source>
        <dbReference type="ARBA" id="ARBA00022927"/>
    </source>
</evidence>
<dbReference type="PRINTS" id="PR01853">
    <property type="entry name" value="YAJCTRNLCASE"/>
</dbReference>
<organism evidence="11 12">
    <name type="scientific">Jutongia huaianensis</name>
    <dbReference type="NCBI Taxonomy" id="2763668"/>
    <lineage>
        <taxon>Bacteria</taxon>
        <taxon>Bacillati</taxon>
        <taxon>Bacillota</taxon>
        <taxon>Clostridia</taxon>
        <taxon>Lachnospirales</taxon>
        <taxon>Lachnospiraceae</taxon>
        <taxon>Jutongia</taxon>
    </lineage>
</organism>
<dbReference type="NCBIfam" id="TIGR00739">
    <property type="entry name" value="yajC"/>
    <property type="match status" value="1"/>
</dbReference>
<evidence type="ECO:0000313" key="11">
    <source>
        <dbReference type="EMBL" id="MBC8561449.1"/>
    </source>
</evidence>